<comment type="caution">
    <text evidence="1">The sequence shown here is derived from an EMBL/GenBank/DDBJ whole genome shotgun (WGS) entry which is preliminary data.</text>
</comment>
<evidence type="ECO:0000313" key="2">
    <source>
        <dbReference type="Proteomes" id="UP000805649"/>
    </source>
</evidence>
<protein>
    <submittedName>
        <fullName evidence="1">Vhs domain-containing protein</fullName>
    </submittedName>
</protein>
<reference evidence="1 2" key="1">
    <citation type="journal article" date="2020" name="Phytopathology">
        <title>Genome Sequence Resources of Colletotrichum truncatum, C. plurivorum, C. musicola, and C. sojae: Four Species Pathogenic to Soybean (Glycine max).</title>
        <authorList>
            <person name="Rogerio F."/>
            <person name="Boufleur T.R."/>
            <person name="Ciampi-Guillardi M."/>
            <person name="Sukno S.A."/>
            <person name="Thon M.R."/>
            <person name="Massola Junior N.S."/>
            <person name="Baroncelli R."/>
        </authorList>
    </citation>
    <scope>NUCLEOTIDE SEQUENCE [LARGE SCALE GENOMIC DNA]</scope>
    <source>
        <strain evidence="1 2">CMES1059</strain>
    </source>
</reference>
<organism evidence="1 2">
    <name type="scientific">Colletotrichum truncatum</name>
    <name type="common">Anthracnose fungus</name>
    <name type="synonym">Colletotrichum capsici</name>
    <dbReference type="NCBI Taxonomy" id="5467"/>
    <lineage>
        <taxon>Eukaryota</taxon>
        <taxon>Fungi</taxon>
        <taxon>Dikarya</taxon>
        <taxon>Ascomycota</taxon>
        <taxon>Pezizomycotina</taxon>
        <taxon>Sordariomycetes</taxon>
        <taxon>Hypocreomycetidae</taxon>
        <taxon>Glomerellales</taxon>
        <taxon>Glomerellaceae</taxon>
        <taxon>Colletotrichum</taxon>
        <taxon>Colletotrichum truncatum species complex</taxon>
    </lineage>
</organism>
<gene>
    <name evidence="1" type="ORF">CTRU02_206089</name>
</gene>
<dbReference type="EMBL" id="VUJX02000003">
    <property type="protein sequence ID" value="KAL0939479.1"/>
    <property type="molecule type" value="Genomic_DNA"/>
</dbReference>
<proteinExistence type="predicted"/>
<evidence type="ECO:0000313" key="1">
    <source>
        <dbReference type="EMBL" id="KAL0939479.1"/>
    </source>
</evidence>
<name>A0ACC3Z5U5_COLTU</name>
<dbReference type="Proteomes" id="UP000805649">
    <property type="component" value="Unassembled WGS sequence"/>
</dbReference>
<sequence length="646" mass="70485">MEAASARAATRDRWGEMGHPTPSQLQRFIQAACSPENYEPNLALNLEISDLINSKKGTAPREAAVAIVSYINHRNPNVALLALNLLDICVKNCGYPFHLQISTKEFLNELVRRFPERPPIRATRVQMKILEAIEEWRSTICETSRYKEDLGFIRDMHRLLSYKGYTFPEVRRDDAAVLNPSDNLKSAEEMEEEEREAQSAKLQELIRRGTPEDLQEANRLMKIMAGFDTRSKTDYRAKAAQEVSKIQAKARLLEERLEAFQQGDTMKDGDVFSELAAALQSAQPKIQKMCEEESDDHEAVAKLLEINDSIHRTVERYKLMKKGDLEAAKKVASGAPLPSTSNTSSSKSAAQELSLIDFDGEVDATNGSASAQPASQSTSIENDLLGLSMEDSTSYGQGGALTLGFGANTSVPGPALLSSMTENNSAKGPMSNSTTPQPPSFSQFASFTSPSASQTGTPQPSVMSAFKPPQQATAPSADPFAALGSPAFSSKPSTPAPQPASTMPAANDDDEWSFSSALPPDQPSLPKEHRATVSESTVKIEMMAGRTGAGNSLNFSFAFSNNSAQPVTELHFQLAATKGYDLQLKPQTGRALEPKQSRGVTQAAEVWHAGDKNRKVQSIKLRWRVSYKVGAEQKNEMGEIQEFSIA</sequence>
<accession>A0ACC3Z5U5</accession>
<keyword evidence="2" id="KW-1185">Reference proteome</keyword>